<dbReference type="GO" id="GO:0005737">
    <property type="term" value="C:cytoplasm"/>
    <property type="evidence" value="ECO:0007669"/>
    <property type="project" value="UniProtKB-SubCell"/>
</dbReference>
<dbReference type="EC" id="3.1.1.29" evidence="1 7"/>
<dbReference type="HOGENOM" id="CLU_062456_4_1_0"/>
<dbReference type="RefSeq" id="WP_046328887.1">
    <property type="nucleotide sequence ID" value="NZ_CP011280.1"/>
</dbReference>
<evidence type="ECO:0000256" key="1">
    <source>
        <dbReference type="ARBA" id="ARBA00013260"/>
    </source>
</evidence>
<dbReference type="SUPFAM" id="SSF53178">
    <property type="entry name" value="Peptidyl-tRNA hydrolase-like"/>
    <property type="match status" value="1"/>
</dbReference>
<keyword evidence="7" id="KW-0963">Cytoplasm</keyword>
<gene>
    <name evidence="7" type="primary">pth</name>
    <name evidence="10" type="ORF">VC03_04665</name>
</gene>
<evidence type="ECO:0000256" key="9">
    <source>
        <dbReference type="RuleBase" id="RU004320"/>
    </source>
</evidence>
<dbReference type="GO" id="GO:0004045">
    <property type="term" value="F:peptidyl-tRNA hydrolase activity"/>
    <property type="evidence" value="ECO:0007669"/>
    <property type="project" value="UniProtKB-UniRule"/>
</dbReference>
<protein>
    <recommendedName>
        <fullName evidence="6 7">Peptidyl-tRNA hydrolase</fullName>
        <shortName evidence="7">Pth</shortName>
        <ecNumber evidence="1 7">3.1.1.29</ecNumber>
    </recommendedName>
</protein>
<dbReference type="KEGG" id="sns:VC03_04665"/>
<dbReference type="OrthoDB" id="9800507at2"/>
<feature type="binding site" evidence="7">
    <location>
        <position position="109"/>
    </location>
    <ligand>
        <name>tRNA</name>
        <dbReference type="ChEBI" id="CHEBI:17843"/>
    </ligand>
</feature>
<sequence length="190" mass="21430">MRLIVGLGNPGDEYKNTRHNLGFIVLDNYLTEKNLINGLKKDFKSEYLKFNDCFFQKPLTYMNDSGVAIEQLMKYYKISVNDLYVIYDDMDMEVGKIRIKNSGKSGGHNGIKSIISHCGDGFTRIKVGIGHKKNDAVSHVLGTFPKEDKEILNAKLTILNELIDDILNGVSFNKLQNMYSGKGINGNKEK</sequence>
<evidence type="ECO:0000256" key="6">
    <source>
        <dbReference type="ARBA" id="ARBA00050038"/>
    </source>
</evidence>
<keyword evidence="11" id="KW-1185">Reference proteome</keyword>
<dbReference type="Pfam" id="PF01195">
    <property type="entry name" value="Pept_tRNA_hydro"/>
    <property type="match status" value="1"/>
</dbReference>
<dbReference type="STRING" id="187101.VC03_04665"/>
<dbReference type="HAMAP" id="MF_00083">
    <property type="entry name" value="Pept_tRNA_hydro_bact"/>
    <property type="match status" value="1"/>
</dbReference>
<dbReference type="GO" id="GO:0006515">
    <property type="term" value="P:protein quality control for misfolded or incompletely synthesized proteins"/>
    <property type="evidence" value="ECO:0007669"/>
    <property type="project" value="UniProtKB-UniRule"/>
</dbReference>
<accession>A0A0E3UUY0</accession>
<dbReference type="AlphaFoldDB" id="A0A0E3UUY0"/>
<evidence type="ECO:0000256" key="8">
    <source>
        <dbReference type="RuleBase" id="RU000673"/>
    </source>
</evidence>
<comment type="similarity">
    <text evidence="5 7 9">Belongs to the PTH family.</text>
</comment>
<keyword evidence="2 7" id="KW-0820">tRNA-binding</keyword>
<dbReference type="Proteomes" id="UP000033103">
    <property type="component" value="Chromosome"/>
</dbReference>
<keyword evidence="3 7" id="KW-0378">Hydrolase</keyword>
<dbReference type="GO" id="GO:0072344">
    <property type="term" value="P:rescue of stalled ribosome"/>
    <property type="evidence" value="ECO:0007669"/>
    <property type="project" value="UniProtKB-UniRule"/>
</dbReference>
<feature type="site" description="Stabilizes the basic form of H active site to accept a proton" evidence="7">
    <location>
        <position position="88"/>
    </location>
</feature>
<dbReference type="PROSITE" id="PS01195">
    <property type="entry name" value="PEPT_TRNA_HYDROL_1"/>
    <property type="match status" value="1"/>
</dbReference>
<comment type="function">
    <text evidence="7">Hydrolyzes ribosome-free peptidyl-tRNAs (with 1 or more amino acids incorporated), which drop off the ribosome during protein synthesis, or as a result of ribosome stalling.</text>
</comment>
<dbReference type="Gene3D" id="3.40.50.1470">
    <property type="entry name" value="Peptidyl-tRNA hydrolase"/>
    <property type="match status" value="1"/>
</dbReference>
<evidence type="ECO:0000256" key="4">
    <source>
        <dbReference type="ARBA" id="ARBA00022884"/>
    </source>
</evidence>
<dbReference type="InterPro" id="IPR001328">
    <property type="entry name" value="Pept_tRNA_hydro"/>
</dbReference>
<evidence type="ECO:0000313" key="11">
    <source>
        <dbReference type="Proteomes" id="UP000033103"/>
    </source>
</evidence>
<feature type="active site" description="Proton acceptor" evidence="7">
    <location>
        <position position="19"/>
    </location>
</feature>
<comment type="subunit">
    <text evidence="7">Monomer.</text>
</comment>
<name>A0A0E3UUY0_9FUSO</name>
<evidence type="ECO:0000256" key="7">
    <source>
        <dbReference type="HAMAP-Rule" id="MF_00083"/>
    </source>
</evidence>
<comment type="catalytic activity">
    <reaction evidence="7 8">
        <text>an N-acyl-L-alpha-aminoacyl-tRNA + H2O = an N-acyl-L-amino acid + a tRNA + H(+)</text>
        <dbReference type="Rhea" id="RHEA:54448"/>
        <dbReference type="Rhea" id="RHEA-COMP:10123"/>
        <dbReference type="Rhea" id="RHEA-COMP:13883"/>
        <dbReference type="ChEBI" id="CHEBI:15377"/>
        <dbReference type="ChEBI" id="CHEBI:15378"/>
        <dbReference type="ChEBI" id="CHEBI:59874"/>
        <dbReference type="ChEBI" id="CHEBI:78442"/>
        <dbReference type="ChEBI" id="CHEBI:138191"/>
        <dbReference type="EC" id="3.1.1.29"/>
    </reaction>
</comment>
<dbReference type="PANTHER" id="PTHR17224">
    <property type="entry name" value="PEPTIDYL-TRNA HYDROLASE"/>
    <property type="match status" value="1"/>
</dbReference>
<organism evidence="10 11">
    <name type="scientific">Sneathia vaginalis</name>
    <dbReference type="NCBI Taxonomy" id="187101"/>
    <lineage>
        <taxon>Bacteria</taxon>
        <taxon>Fusobacteriati</taxon>
        <taxon>Fusobacteriota</taxon>
        <taxon>Fusobacteriia</taxon>
        <taxon>Fusobacteriales</taxon>
        <taxon>Leptotrichiaceae</taxon>
        <taxon>Sneathia</taxon>
    </lineage>
</organism>
<dbReference type="InterPro" id="IPR018171">
    <property type="entry name" value="Pept_tRNA_hydro_CS"/>
</dbReference>
<dbReference type="GO" id="GO:0000049">
    <property type="term" value="F:tRNA binding"/>
    <property type="evidence" value="ECO:0007669"/>
    <property type="project" value="UniProtKB-UniRule"/>
</dbReference>
<proteinExistence type="inferred from homology"/>
<evidence type="ECO:0000256" key="3">
    <source>
        <dbReference type="ARBA" id="ARBA00022801"/>
    </source>
</evidence>
<reference evidence="10 11" key="1">
    <citation type="journal article" date="2012" name="BMC Genomics">
        <title>Genomic sequence analysis and characterization of Sneathia amnii sp. nov.</title>
        <authorList>
            <consortium name="Vaginal Microbiome Consortium (additional members)"/>
            <person name="Harwich M.D.Jr."/>
            <person name="Serrano M.G."/>
            <person name="Fettweis J.M."/>
            <person name="Alves J.M."/>
            <person name="Reimers M.A."/>
            <person name="Buck G.A."/>
            <person name="Jefferson K.K."/>
        </authorList>
    </citation>
    <scope>NUCLEOTIDE SEQUENCE [LARGE SCALE GENOMIC DNA]</scope>
    <source>
        <strain evidence="10 11">SN35</strain>
    </source>
</reference>
<evidence type="ECO:0000256" key="5">
    <source>
        <dbReference type="ARBA" id="ARBA00038063"/>
    </source>
</evidence>
<feature type="site" description="Discriminates between blocked and unblocked aminoacyl-tRNA" evidence="7">
    <location>
        <position position="9"/>
    </location>
</feature>
<dbReference type="NCBIfam" id="TIGR00447">
    <property type="entry name" value="pth"/>
    <property type="match status" value="1"/>
</dbReference>
<keyword evidence="4 7" id="KW-0694">RNA-binding</keyword>
<dbReference type="EMBL" id="CP011280">
    <property type="protein sequence ID" value="AKC95783.1"/>
    <property type="molecule type" value="Genomic_DNA"/>
</dbReference>
<feature type="binding site" evidence="7">
    <location>
        <position position="14"/>
    </location>
    <ligand>
        <name>tRNA</name>
        <dbReference type="ChEBI" id="CHEBI:17843"/>
    </ligand>
</feature>
<comment type="function">
    <text evidence="7">Catalyzes the release of premature peptidyl moieties from peptidyl-tRNA molecules trapped in stalled 50S ribosomal subunits, and thus maintains levels of free tRNAs and 50S ribosomes.</text>
</comment>
<feature type="binding site" evidence="7">
    <location>
        <position position="63"/>
    </location>
    <ligand>
        <name>tRNA</name>
        <dbReference type="ChEBI" id="CHEBI:17843"/>
    </ligand>
</feature>
<dbReference type="InterPro" id="IPR036416">
    <property type="entry name" value="Pept_tRNA_hydro_sf"/>
</dbReference>
<dbReference type="PATRIC" id="fig|1069640.6.peg.923"/>
<comment type="subcellular location">
    <subcellularLocation>
        <location evidence="7">Cytoplasm</location>
    </subcellularLocation>
</comment>
<feature type="binding site" evidence="7">
    <location>
        <position position="61"/>
    </location>
    <ligand>
        <name>tRNA</name>
        <dbReference type="ChEBI" id="CHEBI:17843"/>
    </ligand>
</feature>
<dbReference type="CDD" id="cd00462">
    <property type="entry name" value="PTH"/>
    <property type="match status" value="1"/>
</dbReference>
<dbReference type="PANTHER" id="PTHR17224:SF1">
    <property type="entry name" value="PEPTIDYL-TRNA HYDROLASE"/>
    <property type="match status" value="1"/>
</dbReference>
<evidence type="ECO:0000313" key="10">
    <source>
        <dbReference type="EMBL" id="AKC95783.1"/>
    </source>
</evidence>
<evidence type="ECO:0000256" key="2">
    <source>
        <dbReference type="ARBA" id="ARBA00022555"/>
    </source>
</evidence>